<proteinExistence type="inferred from homology"/>
<dbReference type="Proteomes" id="UP001205843">
    <property type="component" value="Unassembled WGS sequence"/>
</dbReference>
<evidence type="ECO:0000313" key="5">
    <source>
        <dbReference type="Proteomes" id="UP001205843"/>
    </source>
</evidence>
<evidence type="ECO:0000256" key="2">
    <source>
        <dbReference type="ARBA" id="ARBA00023239"/>
    </source>
</evidence>
<dbReference type="GO" id="GO:0036088">
    <property type="term" value="P:D-serine catabolic process"/>
    <property type="evidence" value="ECO:0007669"/>
    <property type="project" value="TreeGrafter"/>
</dbReference>
<comment type="similarity">
    <text evidence="1">Belongs to the DSD1 family.</text>
</comment>
<dbReference type="SMART" id="SM01119">
    <property type="entry name" value="D-ser_dehydrat"/>
    <property type="match status" value="1"/>
</dbReference>
<dbReference type="SUPFAM" id="SSF51419">
    <property type="entry name" value="PLP-binding barrel"/>
    <property type="match status" value="1"/>
</dbReference>
<dbReference type="Pfam" id="PF14031">
    <property type="entry name" value="D-ser_dehydrat"/>
    <property type="match status" value="1"/>
</dbReference>
<gene>
    <name evidence="4" type="ORF">J2T57_000649</name>
</gene>
<dbReference type="CDD" id="cd06819">
    <property type="entry name" value="PLPDE_III_LS_D-TA"/>
    <property type="match status" value="1"/>
</dbReference>
<dbReference type="AlphaFoldDB" id="A0AAE3G444"/>
<dbReference type="PANTHER" id="PTHR28004:SF2">
    <property type="entry name" value="D-SERINE DEHYDRATASE"/>
    <property type="match status" value="1"/>
</dbReference>
<dbReference type="InterPro" id="IPR026956">
    <property type="entry name" value="D-ser_dehydrat-like_dom"/>
</dbReference>
<dbReference type="InterPro" id="IPR051466">
    <property type="entry name" value="D-amino_acid_metab_enzyme"/>
</dbReference>
<dbReference type="InterPro" id="IPR001608">
    <property type="entry name" value="Ala_racemase_N"/>
</dbReference>
<dbReference type="EMBL" id="JALJXV010000001">
    <property type="protein sequence ID" value="MCP1673557.1"/>
    <property type="molecule type" value="Genomic_DNA"/>
</dbReference>
<protein>
    <submittedName>
        <fullName evidence="4">3-hydroxy-D-aspartate aldolase</fullName>
        <ecNumber evidence="4">4.1.3.41</ecNumber>
    </submittedName>
</protein>
<dbReference type="GO" id="GO:0008721">
    <property type="term" value="F:D-serine ammonia-lyase activity"/>
    <property type="evidence" value="ECO:0007669"/>
    <property type="project" value="TreeGrafter"/>
</dbReference>
<evidence type="ECO:0000313" key="4">
    <source>
        <dbReference type="EMBL" id="MCP1673557.1"/>
    </source>
</evidence>
<dbReference type="Gene3D" id="3.20.20.10">
    <property type="entry name" value="Alanine racemase"/>
    <property type="match status" value="1"/>
</dbReference>
<sequence length="372" mass="40159">MASNCPAEVGMPLEAVLTPCLLVDLDALERNMDRMAVFARENQIRLRPHAKTHKCPAIALQQIARGAVGICCQKVSEAEAMVEGGVTDIMVSNQVVDPRMIERLARLARAARVAVCVDDAANIDVIAAATKAQDAVLDVLVEIDVGAGRCGVAPGRPAVELARRISASPALRFAGLQAYNGRTQHRRDHAERQALVDTAVAMTRQTMDLLESEGLQCPIIAGAGTGSYALDAASGLYNELQCGSYVFMDADYNSLRDHDGQPRQDFSQSLFLYTTVMSKTRPTHAVCDAGLKVQSVDSGLPVVHGRDDVQYIEANDEHGLLADPHNLLRLGERLRLVPGHCDPTVNLHDWLVGIRGGRVECIWPVGARGMSL</sequence>
<organism evidence="4 5">
    <name type="scientific">Natronocella acetinitrilica</name>
    <dbReference type="NCBI Taxonomy" id="414046"/>
    <lineage>
        <taxon>Bacteria</taxon>
        <taxon>Pseudomonadati</taxon>
        <taxon>Pseudomonadota</taxon>
        <taxon>Gammaproteobacteria</taxon>
        <taxon>Chromatiales</taxon>
        <taxon>Ectothiorhodospiraceae</taxon>
        <taxon>Natronocella</taxon>
    </lineage>
</organism>
<name>A0AAE3G444_9GAMM</name>
<accession>A0AAE3G444</accession>
<reference evidence="4" key="1">
    <citation type="submission" date="2022-03" db="EMBL/GenBank/DDBJ databases">
        <title>Genomic Encyclopedia of Type Strains, Phase III (KMG-III): the genomes of soil and plant-associated and newly described type strains.</title>
        <authorList>
            <person name="Whitman W."/>
        </authorList>
    </citation>
    <scope>NUCLEOTIDE SEQUENCE</scope>
    <source>
        <strain evidence="4">ANL 6-2</strain>
    </source>
</reference>
<comment type="caution">
    <text evidence="4">The sequence shown here is derived from an EMBL/GenBank/DDBJ whole genome shotgun (WGS) entry which is preliminary data.</text>
</comment>
<keyword evidence="2 4" id="KW-0456">Lyase</keyword>
<dbReference type="InterPro" id="IPR029066">
    <property type="entry name" value="PLP-binding_barrel"/>
</dbReference>
<dbReference type="EC" id="4.1.3.41" evidence="4"/>
<dbReference type="Pfam" id="PF01168">
    <property type="entry name" value="Ala_racemase_N"/>
    <property type="match status" value="1"/>
</dbReference>
<dbReference type="PANTHER" id="PTHR28004">
    <property type="entry name" value="ZGC:162816-RELATED"/>
    <property type="match status" value="1"/>
</dbReference>
<evidence type="ECO:0000259" key="3">
    <source>
        <dbReference type="SMART" id="SM01119"/>
    </source>
</evidence>
<evidence type="ECO:0000256" key="1">
    <source>
        <dbReference type="ARBA" id="ARBA00005323"/>
    </source>
</evidence>
<feature type="domain" description="D-serine dehydratase-like" evidence="3">
    <location>
        <begin position="269"/>
        <end position="355"/>
    </location>
</feature>
<dbReference type="InterPro" id="IPR042208">
    <property type="entry name" value="D-ser_dehydrat-like_sf"/>
</dbReference>
<dbReference type="Gene3D" id="2.40.37.20">
    <property type="entry name" value="D-serine dehydratase-like domain"/>
    <property type="match status" value="1"/>
</dbReference>
<keyword evidence="5" id="KW-1185">Reference proteome</keyword>
<dbReference type="RefSeq" id="WP_253474107.1">
    <property type="nucleotide sequence ID" value="NZ_JALJXV010000001.1"/>
</dbReference>